<evidence type="ECO:0000313" key="9">
    <source>
        <dbReference type="EMBL" id="RDY04163.1"/>
    </source>
</evidence>
<dbReference type="GO" id="GO:0051536">
    <property type="term" value="F:iron-sulfur cluster binding"/>
    <property type="evidence" value="ECO:0007669"/>
    <property type="project" value="UniProtKB-KW"/>
</dbReference>
<evidence type="ECO:0000313" key="10">
    <source>
        <dbReference type="Proteomes" id="UP000257109"/>
    </source>
</evidence>
<reference evidence="9" key="1">
    <citation type="submission" date="2018-05" db="EMBL/GenBank/DDBJ databases">
        <title>Draft genome of Mucuna pruriens seed.</title>
        <authorList>
            <person name="Nnadi N.E."/>
            <person name="Vos R."/>
            <person name="Hasami M.H."/>
            <person name="Devisetty U.K."/>
            <person name="Aguiy J.C."/>
        </authorList>
    </citation>
    <scope>NUCLEOTIDE SEQUENCE [LARGE SCALE GENOMIC DNA]</scope>
    <source>
        <strain evidence="9">JCA_2017</strain>
    </source>
</reference>
<evidence type="ECO:0000256" key="4">
    <source>
        <dbReference type="ARBA" id="ARBA00022723"/>
    </source>
</evidence>
<accession>A0A371HMY1</accession>
<keyword evidence="5 7" id="KW-0408">Iron</keyword>
<comment type="similarity">
    <text evidence="3 7">Belongs to the DPH1/DPH2 family. DPH2 subfamily.</text>
</comment>
<gene>
    <name evidence="9" type="primary">dph2</name>
    <name evidence="9" type="ORF">CR513_12163</name>
</gene>
<comment type="caution">
    <text evidence="9">The sequence shown here is derived from an EMBL/GenBank/DDBJ whole genome shotgun (WGS) entry which is preliminary data.</text>
</comment>
<dbReference type="OrthoDB" id="449241at2759"/>
<comment type="cofactor">
    <cofactor evidence="1">
        <name>[4Fe-4S] cluster</name>
        <dbReference type="ChEBI" id="CHEBI:49883"/>
    </cofactor>
</comment>
<comment type="function">
    <text evidence="7">Required for the first step of diphthamide biosynthesis, a post-translational modification of histidine which occurs in elongation factor 2. DPH1 and DPH2 transfer a 3-amino-3-carboxypropyl (ACP) group from S-adenosyl-L-methionine (SAM) to a histidine residue, the reaction is assisted by a reduction system comprising DPH3 and a NADH-dependent reductase. Facilitates the reduction of the catalytic iron-sulfur cluster found in the DPH1 subunit.</text>
</comment>
<evidence type="ECO:0000256" key="7">
    <source>
        <dbReference type="RuleBase" id="RU364133"/>
    </source>
</evidence>
<dbReference type="FunFam" id="3.40.50.11860:FF:000001">
    <property type="entry name" value="2-(3-amino-3-carboxypropyl)histidine synthase subunit 2"/>
    <property type="match status" value="1"/>
</dbReference>
<dbReference type="STRING" id="157652.A0A371HMY1"/>
<dbReference type="InterPro" id="IPR042263">
    <property type="entry name" value="DPH1/DPH2_1"/>
</dbReference>
<name>A0A371HMY1_MUCPR</name>
<protein>
    <recommendedName>
        <fullName evidence="7">2-(3-amino-3-carboxypropyl)histidine synthase subunit 2</fullName>
    </recommendedName>
</protein>
<evidence type="ECO:0000256" key="2">
    <source>
        <dbReference type="ARBA" id="ARBA00005156"/>
    </source>
</evidence>
<keyword evidence="10" id="KW-1185">Reference proteome</keyword>
<feature type="compositionally biased region" description="Polar residues" evidence="8">
    <location>
        <begin position="487"/>
        <end position="496"/>
    </location>
</feature>
<dbReference type="Gene3D" id="3.40.50.11840">
    <property type="entry name" value="Diphthamide synthesis DPH1/DPH2 domain 1"/>
    <property type="match status" value="1"/>
</dbReference>
<evidence type="ECO:0000256" key="6">
    <source>
        <dbReference type="ARBA" id="ARBA00023014"/>
    </source>
</evidence>
<sequence length="517" mass="58122">MDFESNYDIAASAHFIHTNNFTRVALQFPDNLLKDSTRVVTSLRNKLQSLKSEHDTHVGFFVMADTAYGSCCIDEVGASHVNAHCVIHYGHTCFSPTTNLPAFLVFGKASICIADCVESVSNYALTNSKPVMVLYGLEYAHSMQQIKEALLESSMSCRFDPKSEVHFADVPSSVMFPSKDIKKINGLQEPASGCNGASETIYRIGGLTWKLPEGQNMDDYLLFWIGLDDSAFANVVLTFNACEIVRYDANENRMVTDLFQQRRILKRRYYLVERAKDANIVGILVGTLGVAGYLHIINQMMELITGAGKKAYTLVMGRPNPAKLANFPEVKFHYILSIYFNLPLSENLLTEFDFHQCDVFLYVSCAQTALLDSKEYLAPVITPFEAMIAFNRGSQWTGAYVMEFRDLINLPQMEVRDQEEEARFSFFQGGYVEDFENQENVEEEREALALVNATEKALQLRNNSNALMKGNARSGAEFLANRSYQGLNMPTENTSPEPFLIGRRGRASGYVDEKNKQ</sequence>
<dbReference type="PANTHER" id="PTHR10762:SF2">
    <property type="entry name" value="2-(3-AMINO-3-CARBOXYPROPYL)HISTIDINE SYNTHASE SUBUNIT 2"/>
    <property type="match status" value="1"/>
</dbReference>
<dbReference type="EMBL" id="QJKJ01002136">
    <property type="protein sequence ID" value="RDY04163.1"/>
    <property type="molecule type" value="Genomic_DNA"/>
</dbReference>
<dbReference type="SFLD" id="SFLDS00032">
    <property type="entry name" value="Radical_SAM_3-amino-3-carboxyp"/>
    <property type="match status" value="2"/>
</dbReference>
<evidence type="ECO:0000256" key="1">
    <source>
        <dbReference type="ARBA" id="ARBA00001966"/>
    </source>
</evidence>
<proteinExistence type="inferred from homology"/>
<dbReference type="Gene3D" id="3.40.50.11860">
    <property type="entry name" value="Diphthamide synthesis DPH1/DPH2 domain 3"/>
    <property type="match status" value="1"/>
</dbReference>
<keyword evidence="4 7" id="KW-0479">Metal-binding</keyword>
<dbReference type="Proteomes" id="UP000257109">
    <property type="component" value="Unassembled WGS sequence"/>
</dbReference>
<dbReference type="GO" id="GO:0046872">
    <property type="term" value="F:metal ion binding"/>
    <property type="evidence" value="ECO:0007669"/>
    <property type="project" value="UniProtKB-KW"/>
</dbReference>
<dbReference type="InterPro" id="IPR010014">
    <property type="entry name" value="DHP2"/>
</dbReference>
<keyword evidence="6 7" id="KW-0411">Iron-sulfur</keyword>
<evidence type="ECO:0000256" key="8">
    <source>
        <dbReference type="SAM" id="MobiDB-lite"/>
    </source>
</evidence>
<feature type="region of interest" description="Disordered" evidence="8">
    <location>
        <begin position="487"/>
        <end position="517"/>
    </location>
</feature>
<dbReference type="NCBIfam" id="TIGR00322">
    <property type="entry name" value="diphth2_R"/>
    <property type="match status" value="2"/>
</dbReference>
<dbReference type="NCBIfam" id="TIGR00272">
    <property type="entry name" value="DPH2"/>
    <property type="match status" value="1"/>
</dbReference>
<evidence type="ECO:0000256" key="5">
    <source>
        <dbReference type="ARBA" id="ARBA00023004"/>
    </source>
</evidence>
<organism evidence="9 10">
    <name type="scientific">Mucuna pruriens</name>
    <name type="common">Velvet bean</name>
    <name type="synonym">Dolichos pruriens</name>
    <dbReference type="NCBI Taxonomy" id="157652"/>
    <lineage>
        <taxon>Eukaryota</taxon>
        <taxon>Viridiplantae</taxon>
        <taxon>Streptophyta</taxon>
        <taxon>Embryophyta</taxon>
        <taxon>Tracheophyta</taxon>
        <taxon>Spermatophyta</taxon>
        <taxon>Magnoliopsida</taxon>
        <taxon>eudicotyledons</taxon>
        <taxon>Gunneridae</taxon>
        <taxon>Pentapetalae</taxon>
        <taxon>rosids</taxon>
        <taxon>fabids</taxon>
        <taxon>Fabales</taxon>
        <taxon>Fabaceae</taxon>
        <taxon>Papilionoideae</taxon>
        <taxon>50 kb inversion clade</taxon>
        <taxon>NPAAA clade</taxon>
        <taxon>indigoferoid/millettioid clade</taxon>
        <taxon>Phaseoleae</taxon>
        <taxon>Mucuna</taxon>
    </lineage>
</organism>
<dbReference type="UniPathway" id="UPA00559"/>
<dbReference type="AlphaFoldDB" id="A0A371HMY1"/>
<dbReference type="PANTHER" id="PTHR10762">
    <property type="entry name" value="DIPHTHAMIDE BIOSYNTHESIS PROTEIN"/>
    <property type="match status" value="1"/>
</dbReference>
<comment type="pathway">
    <text evidence="2 7">Protein modification; peptidyl-diphthamide biosynthesis.</text>
</comment>
<dbReference type="InterPro" id="IPR042265">
    <property type="entry name" value="DPH1/DPH2_3"/>
</dbReference>
<dbReference type="GO" id="GO:0090560">
    <property type="term" value="F:2-(3-amino-3-carboxypropyl)histidine synthase activity"/>
    <property type="evidence" value="ECO:0007669"/>
    <property type="project" value="InterPro"/>
</dbReference>
<feature type="non-terminal residue" evidence="9">
    <location>
        <position position="1"/>
    </location>
</feature>
<evidence type="ECO:0000256" key="3">
    <source>
        <dbReference type="ARBA" id="ARBA00006179"/>
    </source>
</evidence>
<dbReference type="GO" id="GO:0017183">
    <property type="term" value="P:protein histidyl modification to diphthamide"/>
    <property type="evidence" value="ECO:0007669"/>
    <property type="project" value="UniProtKB-UniPathway"/>
</dbReference>
<dbReference type="Pfam" id="PF01866">
    <property type="entry name" value="Diphthamide_syn"/>
    <property type="match status" value="2"/>
</dbReference>
<dbReference type="InterPro" id="IPR016435">
    <property type="entry name" value="DPH1/DPH2"/>
</dbReference>